<dbReference type="InterPro" id="IPR039910">
    <property type="entry name" value="D15-like"/>
</dbReference>
<keyword evidence="6" id="KW-0732">Signal</keyword>
<dbReference type="Proteomes" id="UP000315235">
    <property type="component" value="Unassembled WGS sequence"/>
</dbReference>
<dbReference type="EMBL" id="VJOY01000014">
    <property type="protein sequence ID" value="TRX73513.1"/>
    <property type="molecule type" value="Genomic_DNA"/>
</dbReference>
<comment type="caution">
    <text evidence="14">The sequence shown here is derived from an EMBL/GenBank/DDBJ whole genome shotgun (WGS) entry which is preliminary data.</text>
</comment>
<evidence type="ECO:0000256" key="5">
    <source>
        <dbReference type="ARBA" id="ARBA00022692"/>
    </source>
</evidence>
<dbReference type="Pfam" id="PF17243">
    <property type="entry name" value="POTRA_TamA_1"/>
    <property type="match status" value="1"/>
</dbReference>
<evidence type="ECO:0000256" key="7">
    <source>
        <dbReference type="ARBA" id="ARBA00023136"/>
    </source>
</evidence>
<organism evidence="14 15">
    <name type="scientific">Pseudomonas mangiferae</name>
    <dbReference type="NCBI Taxonomy" id="2593654"/>
    <lineage>
        <taxon>Bacteria</taxon>
        <taxon>Pseudomonadati</taxon>
        <taxon>Pseudomonadota</taxon>
        <taxon>Gammaproteobacteria</taxon>
        <taxon>Pseudomonadales</taxon>
        <taxon>Pseudomonadaceae</taxon>
        <taxon>Pseudomonas</taxon>
    </lineage>
</organism>
<feature type="domain" description="POTRA" evidence="12">
    <location>
        <begin position="215"/>
        <end position="270"/>
    </location>
</feature>
<evidence type="ECO:0000256" key="8">
    <source>
        <dbReference type="ARBA" id="ARBA00023237"/>
    </source>
</evidence>
<dbReference type="OrthoDB" id="9769707at2"/>
<evidence type="ECO:0000256" key="3">
    <source>
        <dbReference type="ARBA" id="ARBA00015419"/>
    </source>
</evidence>
<dbReference type="Pfam" id="PF01103">
    <property type="entry name" value="Omp85"/>
    <property type="match status" value="1"/>
</dbReference>
<evidence type="ECO:0000256" key="10">
    <source>
        <dbReference type="ARBA" id="ARBA00093548"/>
    </source>
</evidence>
<proteinExistence type="inferred from homology"/>
<accession>A0A553GVK2</accession>
<dbReference type="AlphaFoldDB" id="A0A553GVK2"/>
<feature type="domain" description="TamA POTRA" evidence="13">
    <location>
        <begin position="62"/>
        <end position="124"/>
    </location>
</feature>
<evidence type="ECO:0000256" key="4">
    <source>
        <dbReference type="ARBA" id="ARBA00022452"/>
    </source>
</evidence>
<dbReference type="InterPro" id="IPR035243">
    <property type="entry name" value="TamA_POTRA_Dom_1"/>
</dbReference>
<evidence type="ECO:0000259" key="11">
    <source>
        <dbReference type="Pfam" id="PF01103"/>
    </source>
</evidence>
<dbReference type="GO" id="GO:0009279">
    <property type="term" value="C:cell outer membrane"/>
    <property type="evidence" value="ECO:0007669"/>
    <property type="project" value="UniProtKB-SubCell"/>
</dbReference>
<evidence type="ECO:0000313" key="14">
    <source>
        <dbReference type="EMBL" id="TRX73513.1"/>
    </source>
</evidence>
<keyword evidence="4" id="KW-1134">Transmembrane beta strand</keyword>
<dbReference type="PANTHER" id="PTHR12815:SF47">
    <property type="entry name" value="TRANSLOCATION AND ASSEMBLY MODULE SUBUNIT TAMA"/>
    <property type="match status" value="1"/>
</dbReference>
<reference evidence="14 15" key="1">
    <citation type="submission" date="2019-07" db="EMBL/GenBank/DDBJ databases">
        <title>Pseudomonas mangiferae sp. nov., isolated from bark of mango tree in Thailand.</title>
        <authorList>
            <person name="Srisuk N."/>
            <person name="Anurat P."/>
        </authorList>
    </citation>
    <scope>NUCLEOTIDE SEQUENCE [LARGE SCALE GENOMIC DNA]</scope>
    <source>
        <strain evidence="14 15">DMKU_BBB3-04</strain>
    </source>
</reference>
<evidence type="ECO:0000256" key="6">
    <source>
        <dbReference type="ARBA" id="ARBA00022729"/>
    </source>
</evidence>
<evidence type="ECO:0000256" key="1">
    <source>
        <dbReference type="ARBA" id="ARBA00004442"/>
    </source>
</evidence>
<dbReference type="GO" id="GO:0097347">
    <property type="term" value="C:TAM protein secretion complex"/>
    <property type="evidence" value="ECO:0007669"/>
    <property type="project" value="TreeGrafter"/>
</dbReference>
<evidence type="ECO:0000259" key="13">
    <source>
        <dbReference type="Pfam" id="PF17243"/>
    </source>
</evidence>
<dbReference type="PANTHER" id="PTHR12815">
    <property type="entry name" value="SORTING AND ASSEMBLY MACHINERY SAMM50 PROTEIN FAMILY MEMBER"/>
    <property type="match status" value="1"/>
</dbReference>
<evidence type="ECO:0000256" key="9">
    <source>
        <dbReference type="ARBA" id="ARBA00033063"/>
    </source>
</evidence>
<gene>
    <name evidence="14" type="ORF">FM069_17290</name>
</gene>
<name>A0A553GVK2_9PSED</name>
<dbReference type="Gene3D" id="2.40.160.50">
    <property type="entry name" value="membrane protein fhac: a member of the omp85/tpsb transporter family"/>
    <property type="match status" value="1"/>
</dbReference>
<keyword evidence="8" id="KW-0998">Cell outer membrane</keyword>
<keyword evidence="7" id="KW-0472">Membrane</keyword>
<keyword evidence="5" id="KW-0812">Transmembrane</keyword>
<sequence length="601" mass="65679">MSFPPGFRRLLLCGLLCASDRSVAQALLDVTLDPAGGKAGQASASGVHPLKHLPLRGPDAQAALKANIEAYIGSLGERDENALQRYRRSAEHQAELAAQALGYYHVRVESRVDAGPPPVLHLDVWPGEPVHLRQVTVRVEGEAAALKAFQVPDGKDLAPGAQLDHGVYENAKKLIQSQALRYGFFDGRFTRQQLRIDPQTDSADIELVYDSGPRYRFGPVAFKGDNPFEPALLARMVPFAEGASYDADLVAKLNQNLRESGYFDEVRIDALPATALDRAIPVQVQLAPVKPRTLGLGLGYSTDVGPRARLDWTRHWVNAKGHSLGEETQVSAVQQSIAAWYQIPLDPPLTDSLRFTAGYQHEELVDVESGRLTLAAQWQTKLSEELQRVVFLRWEQEDYDYGDGSPDGQSTFLMPGLGYTFLRSDSALDPSRGYRLQAEVSGAKRELGSDADMLRASALAKGLVTLGGSHRLLGRVQVGGIATDDFAVIPPSLRFFAGGDQSVRGYDYQTLAPRDRHGNRVGGRYLAAGSAEYQYRIAERWRLAGFVDRGNAVNGLDDRLKTGIGFGVRWVSPVGPLRLDLAHALDDPGGVRLHFSMGPEL</sequence>
<keyword evidence="15" id="KW-1185">Reference proteome</keyword>
<evidence type="ECO:0000256" key="2">
    <source>
        <dbReference type="ARBA" id="ARBA00010248"/>
    </source>
</evidence>
<evidence type="ECO:0000259" key="12">
    <source>
        <dbReference type="Pfam" id="PF07244"/>
    </source>
</evidence>
<dbReference type="RefSeq" id="WP_143489625.1">
    <property type="nucleotide sequence ID" value="NZ_VJOY01000014.1"/>
</dbReference>
<comment type="subunit">
    <text evidence="10">Interacts with TamB to form the translocation and assembly module (TAM).</text>
</comment>
<comment type="subcellular location">
    <subcellularLocation>
        <location evidence="1">Cell outer membrane</location>
    </subcellularLocation>
</comment>
<dbReference type="InterPro" id="IPR000184">
    <property type="entry name" value="Bac_surfAg_D15"/>
</dbReference>
<feature type="domain" description="Bacterial surface antigen (D15)" evidence="11">
    <location>
        <begin position="350"/>
        <end position="598"/>
    </location>
</feature>
<dbReference type="GO" id="GO:0009306">
    <property type="term" value="P:protein secretion"/>
    <property type="evidence" value="ECO:0007669"/>
    <property type="project" value="TreeGrafter"/>
</dbReference>
<dbReference type="Gene3D" id="3.10.20.310">
    <property type="entry name" value="membrane protein fhac"/>
    <property type="match status" value="3"/>
</dbReference>
<dbReference type="FunFam" id="3.10.20.310:FF:000008">
    <property type="entry name" value="Outer membrane protein, OMP85 family"/>
    <property type="match status" value="1"/>
</dbReference>
<dbReference type="Pfam" id="PF07244">
    <property type="entry name" value="POTRA"/>
    <property type="match status" value="1"/>
</dbReference>
<comment type="similarity">
    <text evidence="2">Belongs to the TamA family.</text>
</comment>
<evidence type="ECO:0000313" key="15">
    <source>
        <dbReference type="Proteomes" id="UP000315235"/>
    </source>
</evidence>
<dbReference type="FunFam" id="2.40.160.50:FF:000012">
    <property type="entry name" value="Outer membrane protein Omp85 family"/>
    <property type="match status" value="1"/>
</dbReference>
<dbReference type="InterPro" id="IPR010827">
    <property type="entry name" value="BamA/TamA_POTRA"/>
</dbReference>
<protein>
    <recommendedName>
        <fullName evidence="3">Translocation and assembly module subunit TamA</fullName>
    </recommendedName>
    <alternativeName>
        <fullName evidence="9">Autotransporter assembly factor TamA</fullName>
    </alternativeName>
</protein>